<name>A0ABZ3IE35_9FIRM</name>
<dbReference type="InterPro" id="IPR038729">
    <property type="entry name" value="Rad50/SbcC_AAA"/>
</dbReference>
<evidence type="ECO:0000313" key="7">
    <source>
        <dbReference type="Proteomes" id="UP000216752"/>
    </source>
</evidence>
<evidence type="ECO:0000256" key="1">
    <source>
        <dbReference type="ARBA" id="ARBA00006930"/>
    </source>
</evidence>
<gene>
    <name evidence="6" type="ORF">SPSIL_000360</name>
</gene>
<organism evidence="6 7">
    <name type="scientific">Sporomusa silvacetica DSM 10669</name>
    <dbReference type="NCBI Taxonomy" id="1123289"/>
    <lineage>
        <taxon>Bacteria</taxon>
        <taxon>Bacillati</taxon>
        <taxon>Bacillota</taxon>
        <taxon>Negativicutes</taxon>
        <taxon>Selenomonadales</taxon>
        <taxon>Sporomusaceae</taxon>
        <taxon>Sporomusa</taxon>
    </lineage>
</organism>
<dbReference type="Pfam" id="PF13558">
    <property type="entry name" value="SbcC_Walker_B"/>
    <property type="match status" value="1"/>
</dbReference>
<reference evidence="6" key="1">
    <citation type="submission" date="2024-05" db="EMBL/GenBank/DDBJ databases">
        <title>Isolation and characterization of Sporomusa carbonis sp. nov., a carboxydotrophic hydrogenogen in the genus of Sporomusa isolated from a charcoal burning pile.</title>
        <authorList>
            <person name="Boeer T."/>
            <person name="Rosenbaum F."/>
            <person name="Eysell L."/>
            <person name="Mueller V."/>
            <person name="Daniel R."/>
            <person name="Poehlein A."/>
        </authorList>
    </citation>
    <scope>NUCLEOTIDE SEQUENCE [LARGE SCALE GENOMIC DNA]</scope>
    <source>
        <strain evidence="6">DSM 10669</strain>
    </source>
</reference>
<feature type="coiled-coil region" evidence="4">
    <location>
        <begin position="251"/>
        <end position="288"/>
    </location>
</feature>
<feature type="domain" description="Rad50/SbcC-type AAA" evidence="5">
    <location>
        <begin position="5"/>
        <end position="261"/>
    </location>
</feature>
<keyword evidence="4" id="KW-0175">Coiled coil</keyword>
<dbReference type="PANTHER" id="PTHR32114">
    <property type="entry name" value="ABC TRANSPORTER ABCH.3"/>
    <property type="match status" value="1"/>
</dbReference>
<evidence type="ECO:0000256" key="2">
    <source>
        <dbReference type="ARBA" id="ARBA00011322"/>
    </source>
</evidence>
<feature type="coiled-coil region" evidence="4">
    <location>
        <begin position="655"/>
        <end position="765"/>
    </location>
</feature>
<protein>
    <recommendedName>
        <fullName evidence="3">Nuclease SbcCD subunit C</fullName>
    </recommendedName>
</protein>
<feature type="coiled-coil region" evidence="4">
    <location>
        <begin position="556"/>
        <end position="625"/>
    </location>
</feature>
<dbReference type="InterPro" id="IPR027417">
    <property type="entry name" value="P-loop_NTPase"/>
</dbReference>
<dbReference type="Gene3D" id="3.40.50.300">
    <property type="entry name" value="P-loop containing nucleotide triphosphate hydrolases"/>
    <property type="match status" value="2"/>
</dbReference>
<dbReference type="RefSeq" id="WP_094603015.1">
    <property type="nucleotide sequence ID" value="NZ_CP155573.1"/>
</dbReference>
<sequence length="1070" mass="118286">MKPISLKIAGLHSFREEQEIPFEQLSELGVFGIFGPTGSGKSSILDAMTLALYGTVVRAGRRTQGILNHAEKQVKVAFTFALGQGGERCLYRVERRYTRKDQVAVSNTYSRLVVITNEQEAVLADKDREVTDQVTALLGLREEDFTKAVVLPQGKFAEFLNLGGKERREMLQRLFSLEQYGNVLLNKINEQYRMVEISHIEIESEQKGLGDASPAAVATAQAVLTVTKQEETAALKQYQEAEQGYKEANEVHNLQSELKKKETEKAAHRQHEDTMKQQAAVLDAAERAARIAPVLEEFLASQMAEQAADNTKRQVLVRVNALSEDCKRLNASYIAAQQTRLRKEPELIERQTKLEAAVNLEAEVNKLAMETAGLAKQQQICQQACQVASQAAAEKGSHSDDLTDSIQKLEQQLMSATISTIQRSQVQACMALAQIVKQNRLAADKIKKAGAVRKQQYEVTQSAACQAEEQLRQAEIRLSEREAAEAKVTEEQLTAAVAQLDQLLASEKQAAAIRLAGELTAGSPCPVCGSVSHPQPADVGQYGGEMCDQVNFEQEIAATKEHIARLTLNLSEASKRAVVERETLNETRAAAVSLTQQAASALAELDKIRKEYVEAQAAVADADDQLVTALQAQSIVASLSNETALTQVVELHKYISEQDQLAESLAKQLTNYRQKQVVCQAEITRIQRTIQTGEAELAALTARLESLTDLVAAKRQELFVVTGQIPVSQLRARTAQALETVRREEQEAQAAYVQAAEALAEAEQARAGTETSWQEAVLRQGKLQVRLMAKLSEEGFADSEAVKAALLTLERQEEYRQLLKGYAETEQRLGAQCEQLAETLKGRSVTSAEWEQSKQELIQAETGKSAAIERRVEADKEYRDLSAKYQRWSQLETRRLVIKERKDGLQTLKTLLRGNVFIEFLAQEQMGLVAWQASERLKEITQNRYALEISSDGGFLIRDDTNGGVRRPVSTLSGGETFQASLALALALSAQIQLKGKYPLEFFFLDEGFGSLDQQALDVAMATLEKLHIESLTIGIISHVAELKQRMPRRLMVEPAEPAGRGSRVSIEEA</sequence>
<dbReference type="Proteomes" id="UP000216752">
    <property type="component" value="Chromosome"/>
</dbReference>
<evidence type="ECO:0000259" key="5">
    <source>
        <dbReference type="Pfam" id="PF13476"/>
    </source>
</evidence>
<comment type="subunit">
    <text evidence="2">Heterodimer of SbcC and SbcD.</text>
</comment>
<evidence type="ECO:0000313" key="6">
    <source>
        <dbReference type="EMBL" id="XFO63949.1"/>
    </source>
</evidence>
<dbReference type="Pfam" id="PF13476">
    <property type="entry name" value="AAA_23"/>
    <property type="match status" value="1"/>
</dbReference>
<comment type="similarity">
    <text evidence="1">Belongs to the SMC family. SbcC subfamily.</text>
</comment>
<dbReference type="SUPFAM" id="SSF52540">
    <property type="entry name" value="P-loop containing nucleoside triphosphate hydrolases"/>
    <property type="match status" value="1"/>
</dbReference>
<evidence type="ECO:0000256" key="3">
    <source>
        <dbReference type="ARBA" id="ARBA00013368"/>
    </source>
</evidence>
<dbReference type="PANTHER" id="PTHR32114:SF2">
    <property type="entry name" value="ABC TRANSPORTER ABCH.3"/>
    <property type="match status" value="1"/>
</dbReference>
<proteinExistence type="inferred from homology"/>
<keyword evidence="7" id="KW-1185">Reference proteome</keyword>
<accession>A0ABZ3IE35</accession>
<dbReference type="EMBL" id="CP155573">
    <property type="protein sequence ID" value="XFO63949.1"/>
    <property type="molecule type" value="Genomic_DNA"/>
</dbReference>
<evidence type="ECO:0000256" key="4">
    <source>
        <dbReference type="SAM" id="Coils"/>
    </source>
</evidence>